<dbReference type="SUPFAM" id="SSF57850">
    <property type="entry name" value="RING/U-box"/>
    <property type="match status" value="1"/>
</dbReference>
<sequence length="531" mass="53566">MATPSFSVGTTTSASPAPTRTRRSTRRAAMNATTRIAQELAPQRRSTRLAARSNNIHINNNNNNNSGTLTLSTMPISGGAAAARSANATAIFGGAAVATTELPPVPKAKGSPIVLADDDDGIESLDLKPAAKVPVAELEAAAVVLPVADFTCAICLDTPASLTDAASISGCTHKFCFDCIDKWADTENRCPCCKARFRTIDRVVALPPSPVEIDSPTAAAAKTSGGRKGKRKRSSNSSSSPNSRSRSSASTSTPANRRPNSRTVEDRNQPSMSGIVIDAAFVQNILSTLMNATGGGGAGAAAAAAFGRGGTGQVSFGTAADGRPVIRIVNPQAGGMVRVMEMYLSDGAQLATGGVGSATVSGTTRMTVRVRSRTPTSNDSRGVAGSGGSSSSPPPPRVMRPVTTELLQQMMGGGSAASGSAATAAAATSAAAASARPAARAASTFASLFGRGDNTGATSSSPRGRRVAFSVGGSNTAGAAGAPSATTQMTIQIVSRPSNASRSTNHSPTARSSNRRASNGGSTDNEPIVID</sequence>
<dbReference type="EMBL" id="JALLBG020000017">
    <property type="protein sequence ID" value="KAL3772052.1"/>
    <property type="molecule type" value="Genomic_DNA"/>
</dbReference>
<dbReference type="InterPro" id="IPR013083">
    <property type="entry name" value="Znf_RING/FYVE/PHD"/>
</dbReference>
<dbReference type="GO" id="GO:0008270">
    <property type="term" value="F:zinc ion binding"/>
    <property type="evidence" value="ECO:0007669"/>
    <property type="project" value="UniProtKB-KW"/>
</dbReference>
<accession>A0ABD3N810</accession>
<dbReference type="PROSITE" id="PS00518">
    <property type="entry name" value="ZF_RING_1"/>
    <property type="match status" value="1"/>
</dbReference>
<dbReference type="CDD" id="cd16574">
    <property type="entry name" value="RING-HC_Topors"/>
    <property type="match status" value="1"/>
</dbReference>
<dbReference type="PROSITE" id="PS50089">
    <property type="entry name" value="ZF_RING_2"/>
    <property type="match status" value="1"/>
</dbReference>
<gene>
    <name evidence="7" type="ORF">ACHAWU_008074</name>
</gene>
<evidence type="ECO:0000313" key="8">
    <source>
        <dbReference type="Proteomes" id="UP001530293"/>
    </source>
</evidence>
<feature type="region of interest" description="Disordered" evidence="5">
    <location>
        <begin position="1"/>
        <end position="29"/>
    </location>
</feature>
<feature type="domain" description="RING-type" evidence="6">
    <location>
        <begin position="152"/>
        <end position="194"/>
    </location>
</feature>
<dbReference type="Pfam" id="PF13639">
    <property type="entry name" value="zf-RING_2"/>
    <property type="match status" value="1"/>
</dbReference>
<evidence type="ECO:0000256" key="3">
    <source>
        <dbReference type="ARBA" id="ARBA00022833"/>
    </source>
</evidence>
<evidence type="ECO:0000256" key="1">
    <source>
        <dbReference type="ARBA" id="ARBA00022723"/>
    </source>
</evidence>
<feature type="region of interest" description="Disordered" evidence="5">
    <location>
        <begin position="449"/>
        <end position="531"/>
    </location>
</feature>
<reference evidence="7 8" key="1">
    <citation type="submission" date="2024-10" db="EMBL/GenBank/DDBJ databases">
        <title>Updated reference genomes for cyclostephanoid diatoms.</title>
        <authorList>
            <person name="Roberts W.R."/>
            <person name="Alverson A.J."/>
        </authorList>
    </citation>
    <scope>NUCLEOTIDE SEQUENCE [LARGE SCALE GENOMIC DNA]</scope>
    <source>
        <strain evidence="7 8">AJA232-27</strain>
    </source>
</reference>
<evidence type="ECO:0000256" key="4">
    <source>
        <dbReference type="PROSITE-ProRule" id="PRU00175"/>
    </source>
</evidence>
<dbReference type="Proteomes" id="UP001530293">
    <property type="component" value="Unassembled WGS sequence"/>
</dbReference>
<keyword evidence="8" id="KW-1185">Reference proteome</keyword>
<keyword evidence="3" id="KW-0862">Zinc</keyword>
<dbReference type="InterPro" id="IPR001841">
    <property type="entry name" value="Znf_RING"/>
</dbReference>
<dbReference type="SMART" id="SM00184">
    <property type="entry name" value="RING"/>
    <property type="match status" value="1"/>
</dbReference>
<feature type="region of interest" description="Disordered" evidence="5">
    <location>
        <begin position="208"/>
        <end position="270"/>
    </location>
</feature>
<name>A0ABD3N810_9STRA</name>
<protein>
    <recommendedName>
        <fullName evidence="6">RING-type domain-containing protein</fullName>
    </recommendedName>
</protein>
<keyword evidence="2 4" id="KW-0863">Zinc-finger</keyword>
<evidence type="ECO:0000256" key="2">
    <source>
        <dbReference type="ARBA" id="ARBA00022771"/>
    </source>
</evidence>
<dbReference type="PANTHER" id="PTHR47177">
    <property type="entry name" value="F18C1.6 PROTEIN"/>
    <property type="match status" value="1"/>
</dbReference>
<dbReference type="AlphaFoldDB" id="A0ABD3N810"/>
<feature type="compositionally biased region" description="Low complexity" evidence="5">
    <location>
        <begin position="470"/>
        <end position="487"/>
    </location>
</feature>
<feature type="compositionally biased region" description="Low complexity" evidence="5">
    <location>
        <begin position="235"/>
        <end position="258"/>
    </location>
</feature>
<feature type="compositionally biased region" description="Low complexity" evidence="5">
    <location>
        <begin position="509"/>
        <end position="523"/>
    </location>
</feature>
<dbReference type="InterPro" id="IPR058746">
    <property type="entry name" value="Znf_RING-type_Topors"/>
</dbReference>
<feature type="compositionally biased region" description="Low complexity" evidence="5">
    <location>
        <begin position="357"/>
        <end position="383"/>
    </location>
</feature>
<comment type="caution">
    <text evidence="7">The sequence shown here is derived from an EMBL/GenBank/DDBJ whole genome shotgun (WGS) entry which is preliminary data.</text>
</comment>
<evidence type="ECO:0000259" key="6">
    <source>
        <dbReference type="PROSITE" id="PS50089"/>
    </source>
</evidence>
<evidence type="ECO:0000313" key="7">
    <source>
        <dbReference type="EMBL" id="KAL3772052.1"/>
    </source>
</evidence>
<organism evidence="7 8">
    <name type="scientific">Discostella pseudostelligera</name>
    <dbReference type="NCBI Taxonomy" id="259834"/>
    <lineage>
        <taxon>Eukaryota</taxon>
        <taxon>Sar</taxon>
        <taxon>Stramenopiles</taxon>
        <taxon>Ochrophyta</taxon>
        <taxon>Bacillariophyta</taxon>
        <taxon>Coscinodiscophyceae</taxon>
        <taxon>Thalassiosirophycidae</taxon>
        <taxon>Stephanodiscales</taxon>
        <taxon>Stephanodiscaceae</taxon>
        <taxon>Discostella</taxon>
    </lineage>
</organism>
<feature type="region of interest" description="Disordered" evidence="5">
    <location>
        <begin position="354"/>
        <end position="399"/>
    </location>
</feature>
<keyword evidence="1" id="KW-0479">Metal-binding</keyword>
<evidence type="ECO:0000256" key="5">
    <source>
        <dbReference type="SAM" id="MobiDB-lite"/>
    </source>
</evidence>
<feature type="compositionally biased region" description="Basic residues" evidence="5">
    <location>
        <begin position="225"/>
        <end position="234"/>
    </location>
</feature>
<feature type="compositionally biased region" description="Low complexity" evidence="5">
    <location>
        <begin position="10"/>
        <end position="19"/>
    </location>
</feature>
<dbReference type="InterPro" id="IPR017907">
    <property type="entry name" value="Znf_RING_CS"/>
</dbReference>
<proteinExistence type="predicted"/>
<dbReference type="Gene3D" id="3.30.40.10">
    <property type="entry name" value="Zinc/RING finger domain, C3HC4 (zinc finger)"/>
    <property type="match status" value="1"/>
</dbReference>
<feature type="compositionally biased region" description="Polar residues" evidence="5">
    <location>
        <begin position="488"/>
        <end position="508"/>
    </location>
</feature>